<dbReference type="InterPro" id="IPR012338">
    <property type="entry name" value="Beta-lactam/transpept-like"/>
</dbReference>
<evidence type="ECO:0000259" key="6">
    <source>
        <dbReference type="Pfam" id="PF13354"/>
    </source>
</evidence>
<comment type="catalytic activity">
    <reaction evidence="1">
        <text>a beta-lactam + H2O = a substituted beta-amino acid</text>
        <dbReference type="Rhea" id="RHEA:20401"/>
        <dbReference type="ChEBI" id="CHEBI:15377"/>
        <dbReference type="ChEBI" id="CHEBI:35627"/>
        <dbReference type="ChEBI" id="CHEBI:140347"/>
        <dbReference type="EC" id="3.5.2.6"/>
    </reaction>
</comment>
<dbReference type="PRINTS" id="PR00118">
    <property type="entry name" value="BLACTAMASEA"/>
</dbReference>
<reference evidence="7 8" key="1">
    <citation type="submission" date="2022-10" db="EMBL/GenBank/DDBJ databases">
        <title>Roseococcus glaciei nov., sp. nov., isolated from glacier.</title>
        <authorList>
            <person name="Liu Q."/>
            <person name="Xin Y.-H."/>
        </authorList>
    </citation>
    <scope>NUCLEOTIDE SEQUENCE [LARGE SCALE GENOMIC DNA]</scope>
    <source>
        <strain evidence="7 8">MDT2-1-1</strain>
    </source>
</reference>
<dbReference type="InterPro" id="IPR000871">
    <property type="entry name" value="Beta-lactam_class-A"/>
</dbReference>
<dbReference type="InterPro" id="IPR045155">
    <property type="entry name" value="Beta-lactam_cat"/>
</dbReference>
<dbReference type="PROSITE" id="PS51318">
    <property type="entry name" value="TAT"/>
    <property type="match status" value="1"/>
</dbReference>
<dbReference type="RefSeq" id="WP_301591355.1">
    <property type="nucleotide sequence ID" value="NZ_JAPFQI010000014.1"/>
</dbReference>
<feature type="domain" description="Beta-lactamase class A catalytic" evidence="6">
    <location>
        <begin position="39"/>
        <end position="254"/>
    </location>
</feature>
<evidence type="ECO:0000256" key="3">
    <source>
        <dbReference type="ARBA" id="ARBA00012865"/>
    </source>
</evidence>
<evidence type="ECO:0000256" key="1">
    <source>
        <dbReference type="ARBA" id="ARBA00001526"/>
    </source>
</evidence>
<keyword evidence="8" id="KW-1185">Reference proteome</keyword>
<dbReference type="NCBIfam" id="NF033103">
    <property type="entry name" value="bla_class_A"/>
    <property type="match status" value="1"/>
</dbReference>
<comment type="similarity">
    <text evidence="2">Belongs to the class-A beta-lactamase family.</text>
</comment>
<keyword evidence="7" id="KW-0378">Hydrolase</keyword>
<dbReference type="SUPFAM" id="SSF56601">
    <property type="entry name" value="beta-lactamase/transpeptidase-like"/>
    <property type="match status" value="1"/>
</dbReference>
<sequence length="282" mass="29118">MTGRRSFLLAAGLASPALAAPTLTDAFREAEALGGGRLGVAALDTGTGRRAAHRAEERFPFASTFKMVLTGAVLAAVAQRRESLDRAVPVSAADIVPHAPVTERQVGGTMTVGALCEATMVWSDNPAANLLLPIAGGPAGLTGFTRSLGDPAFRLDRIETALNQATPGDPRDTTTPTAMLGTMQRLLLGDALPPEGRERLTAWMVACRTGGAKIRAGLPEGWRCGDRTGGGGHGTNNCVAILWPPGRAPILVAAYLTETALPLAQRDAALAAVGRALAEAWG</sequence>
<evidence type="ECO:0000256" key="4">
    <source>
        <dbReference type="ARBA" id="ARBA00030171"/>
    </source>
</evidence>
<gene>
    <name evidence="7" type="primary">bla</name>
    <name evidence="7" type="ORF">OF850_16255</name>
</gene>
<accession>A0ABT3NYE3</accession>
<feature type="chain" id="PRO_5047136808" description="beta-lactamase" evidence="5">
    <location>
        <begin position="20"/>
        <end position="282"/>
    </location>
</feature>
<comment type="caution">
    <text evidence="7">The sequence shown here is derived from an EMBL/GenBank/DDBJ whole genome shotgun (WGS) entry which is preliminary data.</text>
</comment>
<dbReference type="EMBL" id="JAPFQI010000014">
    <property type="protein sequence ID" value="MCW8087187.1"/>
    <property type="molecule type" value="Genomic_DNA"/>
</dbReference>
<protein>
    <recommendedName>
        <fullName evidence="3">beta-lactamase</fullName>
        <ecNumber evidence="3">3.5.2.6</ecNumber>
    </recommendedName>
    <alternativeName>
        <fullName evidence="4">Penicillinase</fullName>
    </alternativeName>
</protein>
<dbReference type="InterPro" id="IPR006311">
    <property type="entry name" value="TAT_signal"/>
</dbReference>
<feature type="signal peptide" evidence="5">
    <location>
        <begin position="1"/>
        <end position="19"/>
    </location>
</feature>
<evidence type="ECO:0000313" key="7">
    <source>
        <dbReference type="EMBL" id="MCW8087187.1"/>
    </source>
</evidence>
<dbReference type="Proteomes" id="UP001526430">
    <property type="component" value="Unassembled WGS sequence"/>
</dbReference>
<dbReference type="Pfam" id="PF13354">
    <property type="entry name" value="Beta-lactamase2"/>
    <property type="match status" value="1"/>
</dbReference>
<keyword evidence="5" id="KW-0732">Signal</keyword>
<evidence type="ECO:0000313" key="8">
    <source>
        <dbReference type="Proteomes" id="UP001526430"/>
    </source>
</evidence>
<evidence type="ECO:0000256" key="2">
    <source>
        <dbReference type="ARBA" id="ARBA00009009"/>
    </source>
</evidence>
<dbReference type="PANTHER" id="PTHR35333:SF3">
    <property type="entry name" value="BETA-LACTAMASE-TYPE TRANSPEPTIDASE FOLD CONTAINING PROTEIN"/>
    <property type="match status" value="1"/>
</dbReference>
<dbReference type="PANTHER" id="PTHR35333">
    <property type="entry name" value="BETA-LACTAMASE"/>
    <property type="match status" value="1"/>
</dbReference>
<name>A0ABT3NYE3_9PROT</name>
<evidence type="ECO:0000256" key="5">
    <source>
        <dbReference type="SAM" id="SignalP"/>
    </source>
</evidence>
<dbReference type="GO" id="GO:0008800">
    <property type="term" value="F:beta-lactamase activity"/>
    <property type="evidence" value="ECO:0007669"/>
    <property type="project" value="UniProtKB-EC"/>
</dbReference>
<dbReference type="EC" id="3.5.2.6" evidence="3"/>
<dbReference type="Gene3D" id="3.40.710.10">
    <property type="entry name" value="DD-peptidase/beta-lactamase superfamily"/>
    <property type="match status" value="1"/>
</dbReference>
<proteinExistence type="inferred from homology"/>
<organism evidence="7 8">
    <name type="scientific">Sabulicella glaciei</name>
    <dbReference type="NCBI Taxonomy" id="2984948"/>
    <lineage>
        <taxon>Bacteria</taxon>
        <taxon>Pseudomonadati</taxon>
        <taxon>Pseudomonadota</taxon>
        <taxon>Alphaproteobacteria</taxon>
        <taxon>Acetobacterales</taxon>
        <taxon>Acetobacteraceae</taxon>
        <taxon>Sabulicella</taxon>
    </lineage>
</organism>